<dbReference type="Pfam" id="PF03772">
    <property type="entry name" value="Competence"/>
    <property type="match status" value="1"/>
</dbReference>
<dbReference type="OrthoDB" id="9761531at2"/>
<comment type="caution">
    <text evidence="9">The sequence shown here is derived from an EMBL/GenBank/DDBJ whole genome shotgun (WGS) entry which is preliminary data.</text>
</comment>
<dbReference type="NCBIfam" id="TIGR00360">
    <property type="entry name" value="ComEC_N-term"/>
    <property type="match status" value="1"/>
</dbReference>
<feature type="domain" description="ComEC/Rec2-related protein" evidence="7">
    <location>
        <begin position="235"/>
        <end position="504"/>
    </location>
</feature>
<evidence type="ECO:0000256" key="6">
    <source>
        <dbReference type="SAM" id="Phobius"/>
    </source>
</evidence>
<keyword evidence="10" id="KW-1185">Reference proteome</keyword>
<dbReference type="EMBL" id="QEHR01000001">
    <property type="protein sequence ID" value="PVW17310.1"/>
    <property type="molecule type" value="Genomic_DNA"/>
</dbReference>
<keyword evidence="2" id="KW-1003">Cell membrane</keyword>
<dbReference type="GO" id="GO:0005886">
    <property type="term" value="C:plasma membrane"/>
    <property type="evidence" value="ECO:0007669"/>
    <property type="project" value="UniProtKB-SubCell"/>
</dbReference>
<reference evidence="9 10" key="1">
    <citation type="submission" date="2018-04" db="EMBL/GenBank/DDBJ databases">
        <title>Marixanthomonas spongiae HN-E44 sp. nov., isolated from a marine sponge.</title>
        <authorList>
            <person name="Luo L."/>
            <person name="Zhuang L."/>
        </authorList>
    </citation>
    <scope>NUCLEOTIDE SEQUENCE [LARGE SCALE GENOMIC DNA]</scope>
    <source>
        <strain evidence="9 10">HN-E44</strain>
    </source>
</reference>
<dbReference type="InterPro" id="IPR004477">
    <property type="entry name" value="ComEC_N"/>
</dbReference>
<keyword evidence="4 6" id="KW-1133">Transmembrane helix</keyword>
<keyword evidence="3 6" id="KW-0812">Transmembrane</keyword>
<evidence type="ECO:0000313" key="10">
    <source>
        <dbReference type="Proteomes" id="UP000245962"/>
    </source>
</evidence>
<dbReference type="AlphaFoldDB" id="A0A2U0I8E1"/>
<sequence length="678" mass="77379">MRFINFAVVKFSVFLTLGILSAYFFPTATSTLPFVLFGFGLLIVLWFIERKHLQKSIFFGILTYLIFFGIGSASYQLQLPKFQDRHYSKVISEINNSETPLLSLKITEVLKPDRYNYKYIAECNAVNTFETTGNVLLNIRKDSILKEYTIDDVLLISERVVSIPKPLNPHQFDYSAYMKKLGVYYQLRTKPRDILAYEKGRTTIWGNAASFRNHLIAKLKKSKITKDERSIIQALVLGERRDIDKQLYADYAAAGAVHILAVSGLHVGILFFILKWLFLPLGNLRYGEQLKAIAVIGCLFGFALLAGLSPSVVRAATMFSLFLFAEQLKRPTNSINTLFLSYLLLLLINPLWLFHVGFQLSYLAVFFILLIQPKLYAYWHPKNVVLRKIWAIVTVTVAAQIGVVPLSLFYFHQFPGLFLITNIVVLPFLGILLGIGLVIVLLVFLNTLPSWLAEAYNYVVSWLNSFIRWVANQDGFLFQDIHFSEGKTMASYLVIISIILLWKRYSYRRLTVCLASVCVLLGVFIWDKQKVSGNELIVFQKNRNTLMAVKQGANLTLFRSDTLSETLKNTFPIKAYRTAHKIDHFSEQLFPKVFSYGNKTILVVDSSAIVPKRAKIDLVVLTQSPKINLERLIDSLKPMKIIADGNNYKSYVNRWRSTCATKKLPFYHTGTKGAFILE</sequence>
<feature type="transmembrane region" description="Helical" evidence="6">
    <location>
        <begin position="251"/>
        <end position="278"/>
    </location>
</feature>
<proteinExistence type="predicted"/>
<comment type="subcellular location">
    <subcellularLocation>
        <location evidence="1">Cell membrane</location>
        <topology evidence="1">Multi-pass membrane protein</topology>
    </subcellularLocation>
</comment>
<dbReference type="RefSeq" id="WP_116693059.1">
    <property type="nucleotide sequence ID" value="NZ_QEHR01000001.1"/>
</dbReference>
<dbReference type="Proteomes" id="UP000245962">
    <property type="component" value="Unassembled WGS sequence"/>
</dbReference>
<dbReference type="InterPro" id="IPR052159">
    <property type="entry name" value="Competence_DNA_uptake"/>
</dbReference>
<evidence type="ECO:0000313" key="9">
    <source>
        <dbReference type="EMBL" id="PVW17310.1"/>
    </source>
</evidence>
<keyword evidence="5 6" id="KW-0472">Membrane</keyword>
<feature type="transmembrane region" description="Helical" evidence="6">
    <location>
        <begin position="335"/>
        <end position="354"/>
    </location>
</feature>
<feature type="transmembrane region" description="Helical" evidence="6">
    <location>
        <begin position="360"/>
        <end position="377"/>
    </location>
</feature>
<dbReference type="PANTHER" id="PTHR30619:SF1">
    <property type="entry name" value="RECOMBINATION PROTEIN 2"/>
    <property type="match status" value="1"/>
</dbReference>
<gene>
    <name evidence="9" type="ORF">DDV96_02030</name>
</gene>
<feature type="transmembrane region" description="Helical" evidence="6">
    <location>
        <begin position="31"/>
        <end position="48"/>
    </location>
</feature>
<evidence type="ECO:0000256" key="2">
    <source>
        <dbReference type="ARBA" id="ARBA00022475"/>
    </source>
</evidence>
<dbReference type="InterPro" id="IPR025405">
    <property type="entry name" value="DUF4131"/>
</dbReference>
<feature type="transmembrane region" description="Helical" evidence="6">
    <location>
        <begin position="290"/>
        <end position="306"/>
    </location>
</feature>
<name>A0A2U0I8E1_9FLAO</name>
<feature type="transmembrane region" description="Helical" evidence="6">
    <location>
        <begin position="483"/>
        <end position="502"/>
    </location>
</feature>
<feature type="transmembrane region" description="Helical" evidence="6">
    <location>
        <begin position="57"/>
        <end position="77"/>
    </location>
</feature>
<feature type="transmembrane region" description="Helical" evidence="6">
    <location>
        <begin position="7"/>
        <end position="25"/>
    </location>
</feature>
<accession>A0A2U0I8E1</accession>
<organism evidence="9 10">
    <name type="scientific">Marixanthomonas spongiae</name>
    <dbReference type="NCBI Taxonomy" id="2174845"/>
    <lineage>
        <taxon>Bacteria</taxon>
        <taxon>Pseudomonadati</taxon>
        <taxon>Bacteroidota</taxon>
        <taxon>Flavobacteriia</taxon>
        <taxon>Flavobacteriales</taxon>
        <taxon>Flavobacteriaceae</taxon>
        <taxon>Marixanthomonas</taxon>
    </lineage>
</organism>
<evidence type="ECO:0000259" key="8">
    <source>
        <dbReference type="Pfam" id="PF13567"/>
    </source>
</evidence>
<evidence type="ECO:0000256" key="1">
    <source>
        <dbReference type="ARBA" id="ARBA00004651"/>
    </source>
</evidence>
<evidence type="ECO:0000256" key="3">
    <source>
        <dbReference type="ARBA" id="ARBA00022692"/>
    </source>
</evidence>
<protein>
    <submittedName>
        <fullName evidence="9">Competence protein</fullName>
    </submittedName>
</protein>
<dbReference type="Pfam" id="PF13567">
    <property type="entry name" value="DUF4131"/>
    <property type="match status" value="1"/>
</dbReference>
<feature type="domain" description="DUF4131" evidence="8">
    <location>
        <begin position="32"/>
        <end position="193"/>
    </location>
</feature>
<feature type="transmembrane region" description="Helical" evidence="6">
    <location>
        <begin position="509"/>
        <end position="526"/>
    </location>
</feature>
<feature type="transmembrane region" description="Helical" evidence="6">
    <location>
        <begin position="417"/>
        <end position="443"/>
    </location>
</feature>
<evidence type="ECO:0000256" key="5">
    <source>
        <dbReference type="ARBA" id="ARBA00023136"/>
    </source>
</evidence>
<dbReference type="PANTHER" id="PTHR30619">
    <property type="entry name" value="DNA INTERNALIZATION/COMPETENCE PROTEIN COMEC/REC2"/>
    <property type="match status" value="1"/>
</dbReference>
<feature type="transmembrane region" description="Helical" evidence="6">
    <location>
        <begin position="389"/>
        <end position="411"/>
    </location>
</feature>
<evidence type="ECO:0000256" key="4">
    <source>
        <dbReference type="ARBA" id="ARBA00022989"/>
    </source>
</evidence>
<evidence type="ECO:0000259" key="7">
    <source>
        <dbReference type="Pfam" id="PF03772"/>
    </source>
</evidence>